<evidence type="ECO:0000313" key="1">
    <source>
        <dbReference type="EMBL" id="STO20464.1"/>
    </source>
</evidence>
<accession>A0A377G6S6</accession>
<protein>
    <submittedName>
        <fullName evidence="1">Uncharacterized protein</fullName>
    </submittedName>
</protein>
<gene>
    <name evidence="1" type="ORF">NCTC11370_00518</name>
</gene>
<evidence type="ECO:0000313" key="2">
    <source>
        <dbReference type="Proteomes" id="UP000254554"/>
    </source>
</evidence>
<dbReference type="STRING" id="1094715.GCA_000236165_01903"/>
<reference evidence="1 2" key="1">
    <citation type="submission" date="2018-06" db="EMBL/GenBank/DDBJ databases">
        <authorList>
            <consortium name="Pathogen Informatics"/>
            <person name="Doyle S."/>
        </authorList>
    </citation>
    <scope>NUCLEOTIDE SEQUENCE [LARGE SCALE GENOMIC DNA]</scope>
    <source>
        <strain evidence="1 2">NCTC11370</strain>
    </source>
</reference>
<sequence>MLENKIIKQEPIKITVDDNNANQVSFRTCCAISRASAREEDIIIFMVCMDSLVESCINLAIASLLEKYLARRLEEIRQATVYGVTP</sequence>
<dbReference type="Proteomes" id="UP000254554">
    <property type="component" value="Unassembled WGS sequence"/>
</dbReference>
<name>A0A377G6S6_9GAMM</name>
<keyword evidence="2" id="KW-1185">Reference proteome</keyword>
<dbReference type="AlphaFoldDB" id="A0A377G6S6"/>
<proteinExistence type="predicted"/>
<organism evidence="1 2">
    <name type="scientific">Fluoribacter dumoffii</name>
    <dbReference type="NCBI Taxonomy" id="463"/>
    <lineage>
        <taxon>Bacteria</taxon>
        <taxon>Pseudomonadati</taxon>
        <taxon>Pseudomonadota</taxon>
        <taxon>Gammaproteobacteria</taxon>
        <taxon>Legionellales</taxon>
        <taxon>Legionellaceae</taxon>
        <taxon>Fluoribacter</taxon>
    </lineage>
</organism>
<dbReference type="EMBL" id="UGGT01000001">
    <property type="protein sequence ID" value="STO20464.1"/>
    <property type="molecule type" value="Genomic_DNA"/>
</dbReference>